<reference evidence="2 3" key="1">
    <citation type="submission" date="2019-04" db="EMBL/GenBank/DDBJ databases">
        <title>Niastella caeni sp. nov., isolated from activated sludge.</title>
        <authorList>
            <person name="Sheng M."/>
        </authorList>
    </citation>
    <scope>NUCLEOTIDE SEQUENCE [LARGE SCALE GENOMIC DNA]</scope>
    <source>
        <strain evidence="2 3">HX-2-15</strain>
    </source>
</reference>
<dbReference type="InterPro" id="IPR037523">
    <property type="entry name" value="VOC_core"/>
</dbReference>
<proteinExistence type="predicted"/>
<feature type="domain" description="VOC" evidence="1">
    <location>
        <begin position="10"/>
        <end position="128"/>
    </location>
</feature>
<dbReference type="CDD" id="cd07247">
    <property type="entry name" value="SgaA_N_like"/>
    <property type="match status" value="1"/>
</dbReference>
<name>A0A4V4H189_9BACT</name>
<evidence type="ECO:0000259" key="1">
    <source>
        <dbReference type="PROSITE" id="PS51819"/>
    </source>
</evidence>
<dbReference type="EMBL" id="STFF01000003">
    <property type="protein sequence ID" value="THU39586.1"/>
    <property type="molecule type" value="Genomic_DNA"/>
</dbReference>
<dbReference type="Gene3D" id="3.10.180.10">
    <property type="entry name" value="2,3-Dihydroxybiphenyl 1,2-Dioxygenase, domain 1"/>
    <property type="match status" value="1"/>
</dbReference>
<dbReference type="PANTHER" id="PTHR33993:SF2">
    <property type="entry name" value="VOC DOMAIN-CONTAINING PROTEIN"/>
    <property type="match status" value="1"/>
</dbReference>
<dbReference type="AlphaFoldDB" id="A0A4V4H189"/>
<evidence type="ECO:0000313" key="2">
    <source>
        <dbReference type="EMBL" id="THU39586.1"/>
    </source>
</evidence>
<dbReference type="InterPro" id="IPR052164">
    <property type="entry name" value="Anthracycline_SecMetBiosynth"/>
</dbReference>
<sequence>MDKTKNMTNKLTHFAIHIDNIERAKKFYEGVFDWGFNSYGQSDFLQIKANKTENGELIGALQSRKYSPVSEKIIGLECTIGVNSIDETIEKVKSNGGQVLMPKTAIPYVGYIAKFLDTEGNLFCGMQYDNSAR</sequence>
<comment type="caution">
    <text evidence="2">The sequence shown here is derived from an EMBL/GenBank/DDBJ whole genome shotgun (WGS) entry which is preliminary data.</text>
</comment>
<dbReference type="PANTHER" id="PTHR33993">
    <property type="entry name" value="GLYOXALASE-RELATED"/>
    <property type="match status" value="1"/>
</dbReference>
<keyword evidence="3" id="KW-1185">Reference proteome</keyword>
<gene>
    <name evidence="2" type="ORF">FAM09_13880</name>
</gene>
<dbReference type="RefSeq" id="WP_136577718.1">
    <property type="nucleotide sequence ID" value="NZ_STFF01000003.1"/>
</dbReference>
<dbReference type="SUPFAM" id="SSF54593">
    <property type="entry name" value="Glyoxalase/Bleomycin resistance protein/Dihydroxybiphenyl dioxygenase"/>
    <property type="match status" value="1"/>
</dbReference>
<dbReference type="Proteomes" id="UP000306918">
    <property type="component" value="Unassembled WGS sequence"/>
</dbReference>
<organism evidence="2 3">
    <name type="scientific">Niastella caeni</name>
    <dbReference type="NCBI Taxonomy" id="2569763"/>
    <lineage>
        <taxon>Bacteria</taxon>
        <taxon>Pseudomonadati</taxon>
        <taxon>Bacteroidota</taxon>
        <taxon>Chitinophagia</taxon>
        <taxon>Chitinophagales</taxon>
        <taxon>Chitinophagaceae</taxon>
        <taxon>Niastella</taxon>
    </lineage>
</organism>
<accession>A0A4V4H189</accession>
<protein>
    <submittedName>
        <fullName evidence="2">VOC family protein</fullName>
    </submittedName>
</protein>
<dbReference type="InterPro" id="IPR004360">
    <property type="entry name" value="Glyas_Fos-R_dOase_dom"/>
</dbReference>
<evidence type="ECO:0000313" key="3">
    <source>
        <dbReference type="Proteomes" id="UP000306918"/>
    </source>
</evidence>
<dbReference type="PROSITE" id="PS51819">
    <property type="entry name" value="VOC"/>
    <property type="match status" value="1"/>
</dbReference>
<dbReference type="InterPro" id="IPR029068">
    <property type="entry name" value="Glyas_Bleomycin-R_OHBP_Dase"/>
</dbReference>
<dbReference type="OrthoDB" id="9804235at2"/>
<dbReference type="Pfam" id="PF00903">
    <property type="entry name" value="Glyoxalase"/>
    <property type="match status" value="1"/>
</dbReference>